<gene>
    <name evidence="2" type="ORF">MNBD_BACTEROID06-1681</name>
</gene>
<accession>A0A3B0UML7</accession>
<dbReference type="EMBL" id="UOES01000575">
    <property type="protein sequence ID" value="VAW29463.1"/>
    <property type="molecule type" value="Genomic_DNA"/>
</dbReference>
<keyword evidence="1" id="KW-0472">Membrane</keyword>
<dbReference type="AlphaFoldDB" id="A0A3B0UML7"/>
<name>A0A3B0UML7_9ZZZZ</name>
<sequence length="204" mass="23458">MDKNIHILSLRYGYEHQTGFNYKDLKELLVNIHKIEFTFELEFAFRIWFSQAFFNPNVEDDVNHRKLNPSSGFNNLYRNNLLPFDNSTNNIEGTTSFITGDSIIQYLDYLELKEARSNSITAKKYASVSIVIACLAIVIPIISAFFFPPSVQIIKPHDTKFEIKSESSEGKLLIEYTKTIEEKVKISDTTILETSQDSLSLKIN</sequence>
<keyword evidence="1" id="KW-1133">Transmembrane helix</keyword>
<keyword evidence="1" id="KW-0812">Transmembrane</keyword>
<protein>
    <submittedName>
        <fullName evidence="2">Uncharacterized protein</fullName>
    </submittedName>
</protein>
<proteinExistence type="predicted"/>
<evidence type="ECO:0000256" key="1">
    <source>
        <dbReference type="SAM" id="Phobius"/>
    </source>
</evidence>
<evidence type="ECO:0000313" key="2">
    <source>
        <dbReference type="EMBL" id="VAW29463.1"/>
    </source>
</evidence>
<organism evidence="2">
    <name type="scientific">hydrothermal vent metagenome</name>
    <dbReference type="NCBI Taxonomy" id="652676"/>
    <lineage>
        <taxon>unclassified sequences</taxon>
        <taxon>metagenomes</taxon>
        <taxon>ecological metagenomes</taxon>
    </lineage>
</organism>
<feature type="transmembrane region" description="Helical" evidence="1">
    <location>
        <begin position="125"/>
        <end position="147"/>
    </location>
</feature>
<reference evidence="2" key="1">
    <citation type="submission" date="2018-06" db="EMBL/GenBank/DDBJ databases">
        <authorList>
            <person name="Zhirakovskaya E."/>
        </authorList>
    </citation>
    <scope>NUCLEOTIDE SEQUENCE</scope>
</reference>